<dbReference type="AlphaFoldDB" id="A0A7R9AM13"/>
<dbReference type="EMBL" id="OC000197">
    <property type="protein sequence ID" value="CAD7256494.1"/>
    <property type="molecule type" value="Genomic_DNA"/>
</dbReference>
<protein>
    <submittedName>
        <fullName evidence="1">Uncharacterized protein</fullName>
    </submittedName>
</protein>
<organism evidence="1">
    <name type="scientific">Timema shepardi</name>
    <name type="common">Walking stick</name>
    <dbReference type="NCBI Taxonomy" id="629360"/>
    <lineage>
        <taxon>Eukaryota</taxon>
        <taxon>Metazoa</taxon>
        <taxon>Ecdysozoa</taxon>
        <taxon>Arthropoda</taxon>
        <taxon>Hexapoda</taxon>
        <taxon>Insecta</taxon>
        <taxon>Pterygota</taxon>
        <taxon>Neoptera</taxon>
        <taxon>Polyneoptera</taxon>
        <taxon>Phasmatodea</taxon>
        <taxon>Timematodea</taxon>
        <taxon>Timematoidea</taxon>
        <taxon>Timematidae</taxon>
        <taxon>Timema</taxon>
    </lineage>
</organism>
<evidence type="ECO:0000313" key="1">
    <source>
        <dbReference type="EMBL" id="CAD7256494.1"/>
    </source>
</evidence>
<sequence length="120" mass="13424">MSDIGEQGMELYNHHGVLVKSDHVTKEDDSQCSGALAIVKYGQPQKLWGSGKILSSGSGYGYVIWSGNFLKLSVSTKEAMGLLYIDVRFLMAKSTQGKTSQMTMTEPWERELWEGRESVW</sequence>
<reference evidence="1" key="1">
    <citation type="submission" date="2020-11" db="EMBL/GenBank/DDBJ databases">
        <authorList>
            <person name="Tran Van P."/>
        </authorList>
    </citation>
    <scope>NUCLEOTIDE SEQUENCE</scope>
</reference>
<gene>
    <name evidence="1" type="ORF">TSIB3V08_LOCUS774</name>
</gene>
<name>A0A7R9AM13_TIMSH</name>
<accession>A0A7R9AM13</accession>
<proteinExistence type="predicted"/>